<feature type="region of interest" description="Disordered" evidence="1">
    <location>
        <begin position="1"/>
        <end position="35"/>
    </location>
</feature>
<dbReference type="Proteomes" id="UP000007431">
    <property type="component" value="Unassembled WGS sequence"/>
</dbReference>
<feature type="compositionally biased region" description="Low complexity" evidence="1">
    <location>
        <begin position="158"/>
        <end position="175"/>
    </location>
</feature>
<protein>
    <submittedName>
        <fullName evidence="2">Uncharacterized protein</fullName>
    </submittedName>
</protein>
<keyword evidence="3" id="KW-1185">Reference proteome</keyword>
<reference evidence="2 3" key="1">
    <citation type="journal article" date="2010" name="Nat. Biotechnol.">
        <title>Genome sequence of the model mushroom Schizophyllum commune.</title>
        <authorList>
            <person name="Ohm R.A."/>
            <person name="de Jong J.F."/>
            <person name="Lugones L.G."/>
            <person name="Aerts A."/>
            <person name="Kothe E."/>
            <person name="Stajich J.E."/>
            <person name="de Vries R.P."/>
            <person name="Record E."/>
            <person name="Levasseur A."/>
            <person name="Baker S.E."/>
            <person name="Bartholomew K.A."/>
            <person name="Coutinho P.M."/>
            <person name="Erdmann S."/>
            <person name="Fowler T.J."/>
            <person name="Gathman A.C."/>
            <person name="Lombard V."/>
            <person name="Henrissat B."/>
            <person name="Knabe N."/>
            <person name="Kuees U."/>
            <person name="Lilly W.W."/>
            <person name="Lindquist E."/>
            <person name="Lucas S."/>
            <person name="Magnuson J.K."/>
            <person name="Piumi F."/>
            <person name="Raudaskoski M."/>
            <person name="Salamov A."/>
            <person name="Schmutz J."/>
            <person name="Schwarze F.W.M.R."/>
            <person name="vanKuyk P.A."/>
            <person name="Horton J.S."/>
            <person name="Grigoriev I.V."/>
            <person name="Woesten H.A.B."/>
        </authorList>
    </citation>
    <scope>NUCLEOTIDE SEQUENCE [LARGE SCALE GENOMIC DNA]</scope>
    <source>
        <strain evidence="3">H4-8 / FGSC 9210</strain>
    </source>
</reference>
<dbReference type="EMBL" id="GL377308">
    <property type="protein sequence ID" value="EFI95275.1"/>
    <property type="molecule type" value="Genomic_DNA"/>
</dbReference>
<dbReference type="RefSeq" id="XP_003030178.1">
    <property type="nucleotide sequence ID" value="XM_003030132.1"/>
</dbReference>
<feature type="region of interest" description="Disordered" evidence="1">
    <location>
        <begin position="129"/>
        <end position="175"/>
    </location>
</feature>
<organism evidence="3">
    <name type="scientific">Schizophyllum commune (strain H4-8 / FGSC 9210)</name>
    <name type="common">Split gill fungus</name>
    <dbReference type="NCBI Taxonomy" id="578458"/>
    <lineage>
        <taxon>Eukaryota</taxon>
        <taxon>Fungi</taxon>
        <taxon>Dikarya</taxon>
        <taxon>Basidiomycota</taxon>
        <taxon>Agaricomycotina</taxon>
        <taxon>Agaricomycetes</taxon>
        <taxon>Agaricomycetidae</taxon>
        <taxon>Agaricales</taxon>
        <taxon>Schizophyllaceae</taxon>
        <taxon>Schizophyllum</taxon>
    </lineage>
</organism>
<accession>D8Q9S5</accession>
<feature type="non-terminal residue" evidence="2">
    <location>
        <position position="175"/>
    </location>
</feature>
<dbReference type="HOGENOM" id="CLU_1533449_0_0_1"/>
<evidence type="ECO:0000313" key="2">
    <source>
        <dbReference type="EMBL" id="EFI95275.1"/>
    </source>
</evidence>
<proteinExistence type="predicted"/>
<dbReference type="InParanoid" id="D8Q9S5"/>
<evidence type="ECO:0000256" key="1">
    <source>
        <dbReference type="SAM" id="MobiDB-lite"/>
    </source>
</evidence>
<name>D8Q9S5_SCHCM</name>
<evidence type="ECO:0000313" key="3">
    <source>
        <dbReference type="Proteomes" id="UP000007431"/>
    </source>
</evidence>
<dbReference type="AlphaFoldDB" id="D8Q9S5"/>
<dbReference type="GeneID" id="9591598"/>
<dbReference type="KEGG" id="scm:SCHCO_02583133"/>
<sequence>MTANEKENAFSSSAKAQQYPDGLSSATEEFVPRPKRPEPVLFRVGAFFILCDGYDTEDESQTPVASTAAKAPTVQVSSDVASQANGVHRPSSLAVYDDASDAKSDAPNCEADTSLTTEMSVTEIMRELELLGEENKTTTGGSDVSTSEASEVDATKLSFSPVEDQVSSSSEEQSV</sequence>
<feature type="compositionally biased region" description="Polar residues" evidence="1">
    <location>
        <begin position="137"/>
        <end position="149"/>
    </location>
</feature>
<dbReference type="OrthoDB" id="10484633at2759"/>
<gene>
    <name evidence="2" type="ORF">SCHCODRAFT_110683</name>
</gene>
<dbReference type="VEuPathDB" id="FungiDB:SCHCODRAFT_02583133"/>